<reference evidence="2" key="1">
    <citation type="journal article" date="2023" name="Science">
        <title>Genome structures resolve the early diversification of teleost fishes.</title>
        <authorList>
            <person name="Parey E."/>
            <person name="Louis A."/>
            <person name="Montfort J."/>
            <person name="Bouchez O."/>
            <person name="Roques C."/>
            <person name="Iampietro C."/>
            <person name="Lluch J."/>
            <person name="Castinel A."/>
            <person name="Donnadieu C."/>
            <person name="Desvignes T."/>
            <person name="Floi Bucao C."/>
            <person name="Jouanno E."/>
            <person name="Wen M."/>
            <person name="Mejri S."/>
            <person name="Dirks R."/>
            <person name="Jansen H."/>
            <person name="Henkel C."/>
            <person name="Chen W.J."/>
            <person name="Zahm M."/>
            <person name="Cabau C."/>
            <person name="Klopp C."/>
            <person name="Thompson A.W."/>
            <person name="Robinson-Rechavi M."/>
            <person name="Braasch I."/>
            <person name="Lecointre G."/>
            <person name="Bobe J."/>
            <person name="Postlethwait J.H."/>
            <person name="Berthelot C."/>
            <person name="Roest Crollius H."/>
            <person name="Guiguen Y."/>
        </authorList>
    </citation>
    <scope>NUCLEOTIDE SEQUENCE</scope>
    <source>
        <strain evidence="2">NC1722</strain>
    </source>
</reference>
<feature type="compositionally biased region" description="Basic and acidic residues" evidence="1">
    <location>
        <begin position="15"/>
        <end position="31"/>
    </location>
</feature>
<comment type="caution">
    <text evidence="2">The sequence shown here is derived from an EMBL/GenBank/DDBJ whole genome shotgun (WGS) entry which is preliminary data.</text>
</comment>
<evidence type="ECO:0000256" key="1">
    <source>
        <dbReference type="SAM" id="MobiDB-lite"/>
    </source>
</evidence>
<dbReference type="Proteomes" id="UP001221898">
    <property type="component" value="Unassembled WGS sequence"/>
</dbReference>
<protein>
    <submittedName>
        <fullName evidence="2">Uncharacterized protein</fullName>
    </submittedName>
</protein>
<keyword evidence="3" id="KW-1185">Reference proteome</keyword>
<feature type="region of interest" description="Disordered" evidence="1">
    <location>
        <begin position="14"/>
        <end position="105"/>
    </location>
</feature>
<feature type="compositionally biased region" description="Basic residues" evidence="1">
    <location>
        <begin position="32"/>
        <end position="44"/>
    </location>
</feature>
<name>A0AAD7WDC4_9TELE</name>
<dbReference type="EMBL" id="JAINUG010000141">
    <property type="protein sequence ID" value="KAJ8392981.1"/>
    <property type="molecule type" value="Genomic_DNA"/>
</dbReference>
<evidence type="ECO:0000313" key="2">
    <source>
        <dbReference type="EMBL" id="KAJ8392981.1"/>
    </source>
</evidence>
<sequence length="105" mass="11635">MLTTRDLLHAWLGGGRREMPAKEAANDERAIHRGALRTRRHKKPGNCSGITRRNCGGDSSIGQCPKPKIHCPFETVRPRSSREEGRPVPSPHSPAPAEKPRQTLL</sequence>
<evidence type="ECO:0000313" key="3">
    <source>
        <dbReference type="Proteomes" id="UP001221898"/>
    </source>
</evidence>
<organism evidence="2 3">
    <name type="scientific">Aldrovandia affinis</name>
    <dbReference type="NCBI Taxonomy" id="143900"/>
    <lineage>
        <taxon>Eukaryota</taxon>
        <taxon>Metazoa</taxon>
        <taxon>Chordata</taxon>
        <taxon>Craniata</taxon>
        <taxon>Vertebrata</taxon>
        <taxon>Euteleostomi</taxon>
        <taxon>Actinopterygii</taxon>
        <taxon>Neopterygii</taxon>
        <taxon>Teleostei</taxon>
        <taxon>Notacanthiformes</taxon>
        <taxon>Halosauridae</taxon>
        <taxon>Aldrovandia</taxon>
    </lineage>
</organism>
<gene>
    <name evidence="2" type="ORF">AAFF_G00068850</name>
</gene>
<proteinExistence type="predicted"/>
<accession>A0AAD7WDC4</accession>
<dbReference type="AlphaFoldDB" id="A0AAD7WDC4"/>
<feature type="compositionally biased region" description="Basic and acidic residues" evidence="1">
    <location>
        <begin position="76"/>
        <end position="86"/>
    </location>
</feature>